<dbReference type="EMBL" id="MCFL01000053">
    <property type="protein sequence ID" value="ORZ31913.1"/>
    <property type="molecule type" value="Genomic_DNA"/>
</dbReference>
<keyword evidence="1" id="KW-0812">Transmembrane</keyword>
<reference evidence="2 3" key="1">
    <citation type="submission" date="2016-07" db="EMBL/GenBank/DDBJ databases">
        <title>Pervasive Adenine N6-methylation of Active Genes in Fungi.</title>
        <authorList>
            <consortium name="DOE Joint Genome Institute"/>
            <person name="Mondo S.J."/>
            <person name="Dannebaum R.O."/>
            <person name="Kuo R.C."/>
            <person name="Labutti K."/>
            <person name="Haridas S."/>
            <person name="Kuo A."/>
            <person name="Salamov A."/>
            <person name="Ahrendt S.R."/>
            <person name="Lipzen A."/>
            <person name="Sullivan W."/>
            <person name="Andreopoulos W.B."/>
            <person name="Clum A."/>
            <person name="Lindquist E."/>
            <person name="Daum C."/>
            <person name="Ramamoorthy G.K."/>
            <person name="Gryganskyi A."/>
            <person name="Culley D."/>
            <person name="Magnuson J.K."/>
            <person name="James T.Y."/>
            <person name="O'Malley M.A."/>
            <person name="Stajich J.E."/>
            <person name="Spatafora J.W."/>
            <person name="Visel A."/>
            <person name="Grigoriev I.V."/>
        </authorList>
    </citation>
    <scope>NUCLEOTIDE SEQUENCE [LARGE SCALE GENOMIC DNA]</scope>
    <source>
        <strain evidence="2 3">PL171</strain>
    </source>
</reference>
<comment type="caution">
    <text evidence="2">The sequence shown here is derived from an EMBL/GenBank/DDBJ whole genome shotgun (WGS) entry which is preliminary data.</text>
</comment>
<evidence type="ECO:0000313" key="3">
    <source>
        <dbReference type="Proteomes" id="UP000193411"/>
    </source>
</evidence>
<gene>
    <name evidence="2" type="ORF">BCR44DRAFT_283025</name>
</gene>
<keyword evidence="1" id="KW-1133">Transmembrane helix</keyword>
<keyword evidence="1" id="KW-0472">Membrane</keyword>
<proteinExistence type="predicted"/>
<keyword evidence="3" id="KW-1185">Reference proteome</keyword>
<name>A0A1Y2HDY7_9FUNG</name>
<organism evidence="2 3">
    <name type="scientific">Catenaria anguillulae PL171</name>
    <dbReference type="NCBI Taxonomy" id="765915"/>
    <lineage>
        <taxon>Eukaryota</taxon>
        <taxon>Fungi</taxon>
        <taxon>Fungi incertae sedis</taxon>
        <taxon>Blastocladiomycota</taxon>
        <taxon>Blastocladiomycetes</taxon>
        <taxon>Blastocladiales</taxon>
        <taxon>Catenariaceae</taxon>
        <taxon>Catenaria</taxon>
    </lineage>
</organism>
<sequence length="90" mass="9936">MGTNHPTNNADPGSIVPSRNFLVQPAKINGKDEIVSVNVSSRKLAAWLLTTIISFAIAEWWVLLAMLSRCLSSPRRFSRLLAKLVIMSTI</sequence>
<feature type="transmembrane region" description="Helical" evidence="1">
    <location>
        <begin position="44"/>
        <end position="67"/>
    </location>
</feature>
<evidence type="ECO:0000313" key="2">
    <source>
        <dbReference type="EMBL" id="ORZ31913.1"/>
    </source>
</evidence>
<accession>A0A1Y2HDY7</accession>
<protein>
    <submittedName>
        <fullName evidence="2">Uncharacterized protein</fullName>
    </submittedName>
</protein>
<dbReference type="Proteomes" id="UP000193411">
    <property type="component" value="Unassembled WGS sequence"/>
</dbReference>
<evidence type="ECO:0000256" key="1">
    <source>
        <dbReference type="SAM" id="Phobius"/>
    </source>
</evidence>
<dbReference type="AlphaFoldDB" id="A0A1Y2HDY7"/>